<proteinExistence type="predicted"/>
<reference evidence="1 2" key="1">
    <citation type="submission" date="2019-09" db="EMBL/GenBank/DDBJ databases">
        <title>Genome sequencing of Ng87 strain.</title>
        <authorList>
            <person name="Karasev E.S."/>
            <person name="Andronov E."/>
        </authorList>
    </citation>
    <scope>NUCLEOTIDE SEQUENCE [LARGE SCALE GENOMIC DNA]</scope>
    <source>
        <strain evidence="1 2">Ng87</strain>
    </source>
</reference>
<evidence type="ECO:0000313" key="2">
    <source>
        <dbReference type="Proteomes" id="UP000386575"/>
    </source>
</evidence>
<accession>A0A6A1TY30</accession>
<evidence type="ECO:0000313" key="1">
    <source>
        <dbReference type="EMBL" id="KAB1089409.1"/>
    </source>
</evidence>
<dbReference type="EMBL" id="VZUL01000002">
    <property type="protein sequence ID" value="KAB1089409.1"/>
    <property type="molecule type" value="Genomic_DNA"/>
</dbReference>
<organism evidence="1 2">
    <name type="scientific">Neorhizobium galegae</name>
    <name type="common">Rhizobium galegae</name>
    <dbReference type="NCBI Taxonomy" id="399"/>
    <lineage>
        <taxon>Bacteria</taxon>
        <taxon>Pseudomonadati</taxon>
        <taxon>Pseudomonadota</taxon>
        <taxon>Alphaproteobacteria</taxon>
        <taxon>Hyphomicrobiales</taxon>
        <taxon>Rhizobiaceae</taxon>
        <taxon>Rhizobium/Agrobacterium group</taxon>
        <taxon>Neorhizobium</taxon>
    </lineage>
</organism>
<comment type="caution">
    <text evidence="1">The sequence shown here is derived from an EMBL/GenBank/DDBJ whole genome shotgun (WGS) entry which is preliminary data.</text>
</comment>
<protein>
    <submittedName>
        <fullName evidence="1">Uncharacterized protein</fullName>
    </submittedName>
</protein>
<name>A0A6A1TY30_NEOGA</name>
<dbReference type="AlphaFoldDB" id="A0A6A1TY30"/>
<sequence>MQSSEIPAFVDEIAATGCDITAVPGVGYIIGDADLPKEAYRKVEPELRRISQHYGERDHLLEEITAYLISIGRSYPRPARH</sequence>
<dbReference type="Proteomes" id="UP000386575">
    <property type="component" value="Unassembled WGS sequence"/>
</dbReference>
<gene>
    <name evidence="1" type="ORF">F4V91_08790</name>
</gene>